<dbReference type="PROSITE" id="PS50110">
    <property type="entry name" value="RESPONSE_REGULATORY"/>
    <property type="match status" value="1"/>
</dbReference>
<dbReference type="Gene3D" id="3.40.50.2300">
    <property type="match status" value="1"/>
</dbReference>
<proteinExistence type="predicted"/>
<feature type="domain" description="Response regulatory" evidence="2">
    <location>
        <begin position="8"/>
        <end position="126"/>
    </location>
</feature>
<accession>A0AA37MGY7</accession>
<dbReference type="InterPro" id="IPR001789">
    <property type="entry name" value="Sig_transdc_resp-reg_receiver"/>
</dbReference>
<dbReference type="InterPro" id="IPR011006">
    <property type="entry name" value="CheY-like_superfamily"/>
</dbReference>
<sequence>MKRKDKISIVVADDRPVVLYGLQSWFEAHERFRVTACVRNEDQLLARLTAASYDVIVLGCGLEGSRADDFALLRELRRSFPETPVVVFTEETDSHTLFDMQHAGASGLVSPREEARAFERVCERVLSGAEKIVSPRIASCCNAAASTISFDASPDYDRVRVSVRQFVAVR</sequence>
<evidence type="ECO:0000313" key="3">
    <source>
        <dbReference type="EMBL" id="GJH24493.1"/>
    </source>
</evidence>
<evidence type="ECO:0000256" key="1">
    <source>
        <dbReference type="PROSITE-ProRule" id="PRU00169"/>
    </source>
</evidence>
<protein>
    <submittedName>
        <fullName evidence="3">Response regulator transcription factor</fullName>
    </submittedName>
</protein>
<dbReference type="GO" id="GO:0000160">
    <property type="term" value="P:phosphorelay signal transduction system"/>
    <property type="evidence" value="ECO:0007669"/>
    <property type="project" value="InterPro"/>
</dbReference>
<comment type="caution">
    <text evidence="3">The sequence shown here is derived from an EMBL/GenBank/DDBJ whole genome shotgun (WGS) entry which is preliminary data.</text>
</comment>
<dbReference type="Pfam" id="PF00072">
    <property type="entry name" value="Response_reg"/>
    <property type="match status" value="1"/>
</dbReference>
<dbReference type="PANTHER" id="PTHR45566">
    <property type="entry name" value="HTH-TYPE TRANSCRIPTIONAL REGULATOR YHJB-RELATED"/>
    <property type="match status" value="1"/>
</dbReference>
<dbReference type="EMBL" id="BPUS01000002">
    <property type="protein sequence ID" value="GJH24493.1"/>
    <property type="molecule type" value="Genomic_DNA"/>
</dbReference>
<dbReference type="Proteomes" id="UP001055111">
    <property type="component" value="Unassembled WGS sequence"/>
</dbReference>
<dbReference type="RefSeq" id="WP_238210921.1">
    <property type="nucleotide sequence ID" value="NZ_BPUS01000002.1"/>
</dbReference>
<evidence type="ECO:0000259" key="2">
    <source>
        <dbReference type="PROSITE" id="PS50110"/>
    </source>
</evidence>
<dbReference type="SUPFAM" id="SSF52172">
    <property type="entry name" value="CheY-like"/>
    <property type="match status" value="1"/>
</dbReference>
<evidence type="ECO:0000313" key="4">
    <source>
        <dbReference type="Proteomes" id="UP001055111"/>
    </source>
</evidence>
<dbReference type="SMART" id="SM00448">
    <property type="entry name" value="REC"/>
    <property type="match status" value="1"/>
</dbReference>
<dbReference type="InterPro" id="IPR051015">
    <property type="entry name" value="EvgA-like"/>
</dbReference>
<comment type="caution">
    <text evidence="1">Lacks conserved residue(s) required for the propagation of feature annotation.</text>
</comment>
<name>A0AA37MGY7_9BURK</name>
<organism evidence="3 4">
    <name type="scientific">Caballeronia novacaledonica</name>
    <dbReference type="NCBI Taxonomy" id="1544861"/>
    <lineage>
        <taxon>Bacteria</taxon>
        <taxon>Pseudomonadati</taxon>
        <taxon>Pseudomonadota</taxon>
        <taxon>Betaproteobacteria</taxon>
        <taxon>Burkholderiales</taxon>
        <taxon>Burkholderiaceae</taxon>
        <taxon>Caballeronia</taxon>
    </lineage>
</organism>
<gene>
    <name evidence="3" type="ORF">CBA19CS42_08275</name>
</gene>
<dbReference type="AlphaFoldDB" id="A0AA37MGY7"/>
<dbReference type="PANTHER" id="PTHR45566:SF1">
    <property type="entry name" value="HTH-TYPE TRANSCRIPTIONAL REGULATOR YHJB-RELATED"/>
    <property type="match status" value="1"/>
</dbReference>
<reference evidence="3" key="1">
    <citation type="submission" date="2022-09" db="EMBL/GenBank/DDBJ databases">
        <title>Isolation and characterization of 3-chlorobenzoate degrading bacteria from soils in Shizuoka.</title>
        <authorList>
            <person name="Ifat A."/>
            <person name="Ogawa N."/>
            <person name="Kimbara K."/>
            <person name="Moriuchi R."/>
            <person name="Dohra H."/>
            <person name="Shintani M."/>
        </authorList>
    </citation>
    <scope>NUCLEOTIDE SEQUENCE</scope>
    <source>
        <strain evidence="3">19CS4-2</strain>
    </source>
</reference>